<evidence type="ECO:0000313" key="1">
    <source>
        <dbReference type="EMBL" id="OAY77781.1"/>
    </source>
</evidence>
<name>A0A199VLL5_ANACO</name>
<gene>
    <name evidence="1" type="ORF">ACMD2_26842</name>
</gene>
<dbReference type="AlphaFoldDB" id="A0A199VLL5"/>
<sequence>MYFVPVGQNPPATGISIPNVPAKPELPPASLYRTAAAASPSPAVPVSTPLIPIPAAAAADQVHPYPGMGYHVMHHQQPIQSSAGNPNYGYEFADPAHTQMYHSQPTFRPSLAPQFQTVVSAAAAAGVIPDGAAGESKQGRAS</sequence>
<organism evidence="1 2">
    <name type="scientific">Ananas comosus</name>
    <name type="common">Pineapple</name>
    <name type="synonym">Ananas ananas</name>
    <dbReference type="NCBI Taxonomy" id="4615"/>
    <lineage>
        <taxon>Eukaryota</taxon>
        <taxon>Viridiplantae</taxon>
        <taxon>Streptophyta</taxon>
        <taxon>Embryophyta</taxon>
        <taxon>Tracheophyta</taxon>
        <taxon>Spermatophyta</taxon>
        <taxon>Magnoliopsida</taxon>
        <taxon>Liliopsida</taxon>
        <taxon>Poales</taxon>
        <taxon>Bromeliaceae</taxon>
        <taxon>Bromelioideae</taxon>
        <taxon>Ananas</taxon>
    </lineage>
</organism>
<proteinExistence type="predicted"/>
<dbReference type="EMBL" id="LSRQ01001454">
    <property type="protein sequence ID" value="OAY77781.1"/>
    <property type="molecule type" value="Genomic_DNA"/>
</dbReference>
<accession>A0A199VLL5</accession>
<comment type="caution">
    <text evidence="1">The sequence shown here is derived from an EMBL/GenBank/DDBJ whole genome shotgun (WGS) entry which is preliminary data.</text>
</comment>
<evidence type="ECO:0000313" key="2">
    <source>
        <dbReference type="Proteomes" id="UP000092600"/>
    </source>
</evidence>
<dbReference type="Proteomes" id="UP000092600">
    <property type="component" value="Unassembled WGS sequence"/>
</dbReference>
<reference evidence="1 2" key="1">
    <citation type="journal article" date="2016" name="DNA Res.">
        <title>The draft genome of MD-2 pineapple using hybrid error correction of long reads.</title>
        <authorList>
            <person name="Redwan R.M."/>
            <person name="Saidin A."/>
            <person name="Kumar S.V."/>
        </authorList>
    </citation>
    <scope>NUCLEOTIDE SEQUENCE [LARGE SCALE GENOMIC DNA]</scope>
    <source>
        <strain evidence="2">cv. MD2</strain>
        <tissue evidence="1">Leaf</tissue>
    </source>
</reference>
<protein>
    <submittedName>
        <fullName evidence="1">Uncharacterized protein</fullName>
    </submittedName>
</protein>